<proteinExistence type="predicted"/>
<organism evidence="1 2">
    <name type="scientific">Pythium oligandrum</name>
    <name type="common">Mycoparasitic fungus</name>
    <dbReference type="NCBI Taxonomy" id="41045"/>
    <lineage>
        <taxon>Eukaryota</taxon>
        <taxon>Sar</taxon>
        <taxon>Stramenopiles</taxon>
        <taxon>Oomycota</taxon>
        <taxon>Peronosporomycetes</taxon>
        <taxon>Pythiales</taxon>
        <taxon>Pythiaceae</taxon>
        <taxon>Pythium</taxon>
    </lineage>
</organism>
<dbReference type="OrthoDB" id="97510at2759"/>
<evidence type="ECO:0000313" key="1">
    <source>
        <dbReference type="EMBL" id="TMW64151.1"/>
    </source>
</evidence>
<keyword evidence="2" id="KW-1185">Reference proteome</keyword>
<protein>
    <submittedName>
        <fullName evidence="1">Uncharacterized protein</fullName>
    </submittedName>
</protein>
<gene>
    <name evidence="1" type="ORF">Poli38472_014268</name>
</gene>
<accession>A0A8K1CK24</accession>
<reference evidence="1" key="1">
    <citation type="submission" date="2019-03" db="EMBL/GenBank/DDBJ databases">
        <title>Long read genome sequence of the mycoparasitic Pythium oligandrum ATCC 38472 isolated from sugarbeet rhizosphere.</title>
        <authorList>
            <person name="Gaulin E."/>
        </authorList>
    </citation>
    <scope>NUCLEOTIDE SEQUENCE</scope>
    <source>
        <strain evidence="1">ATCC 38472_TT</strain>
    </source>
</reference>
<sequence length="409" mass="47311">MFCGQRDPVAKLATLTLPGRNTNLGGKERNRLIVKRYYYRKITTLKGLRAEVEYLEAHYRQLLLEEHLATARPSSGDDFVPKTDLEERIDTYMELALLSDVLRRENERLHRSCNEVEKLQKQLTQLYLAQRRNIERKHAEIESRKQNPTIDFRELSSLECAEITTDLCDRIIAFRENSEGLTSGAEVFGWQDRHCYENGNLSFSLEKTFQRQTFESVSDKMWQLVNDSNAFAQLYPTSLHPTFHELQRLDDNNFVSLHTLQVGKQAEFRNKSVMLCSRLSVLDGDGCLVVLRSLNPRKYAKSKDDALHHPEHRGRQKIEPQVEEVWTNSFIWSLFRHSGADGEDCVTEFGGTLFETASSWRMIERLQFAIKFEQHILGPLDLLDTADSPDTCHSMVKDNHAEIRSQADS</sequence>
<dbReference type="AlphaFoldDB" id="A0A8K1CK24"/>
<dbReference type="EMBL" id="SPLM01000041">
    <property type="protein sequence ID" value="TMW64151.1"/>
    <property type="molecule type" value="Genomic_DNA"/>
</dbReference>
<dbReference type="Proteomes" id="UP000794436">
    <property type="component" value="Unassembled WGS sequence"/>
</dbReference>
<comment type="caution">
    <text evidence="1">The sequence shown here is derived from an EMBL/GenBank/DDBJ whole genome shotgun (WGS) entry which is preliminary data.</text>
</comment>
<name>A0A8K1CK24_PYTOL</name>
<evidence type="ECO:0000313" key="2">
    <source>
        <dbReference type="Proteomes" id="UP000794436"/>
    </source>
</evidence>